<dbReference type="Pfam" id="PF07083">
    <property type="entry name" value="DUF1351"/>
    <property type="match status" value="1"/>
</dbReference>
<dbReference type="Proteomes" id="UP000199800">
    <property type="component" value="Unassembled WGS sequence"/>
</dbReference>
<evidence type="ECO:0008006" key="5">
    <source>
        <dbReference type="Google" id="ProtNLM"/>
    </source>
</evidence>
<dbReference type="InterPro" id="IPR009785">
    <property type="entry name" value="Prophage_Lj928_Orf309"/>
</dbReference>
<accession>A0A1H9YJU7</accession>
<evidence type="ECO:0000313" key="4">
    <source>
        <dbReference type="Proteomes" id="UP000199800"/>
    </source>
</evidence>
<dbReference type="STRING" id="29364.SAMN04487772_10256"/>
<feature type="compositionally biased region" description="Low complexity" evidence="2">
    <location>
        <begin position="287"/>
        <end position="301"/>
    </location>
</feature>
<keyword evidence="1" id="KW-0175">Coiled coil</keyword>
<dbReference type="AlphaFoldDB" id="A0A1H9YJU7"/>
<gene>
    <name evidence="3" type="ORF">SAMN04487772_10256</name>
</gene>
<organism evidence="3 4">
    <name type="scientific">[Clostridium] polysaccharolyticum</name>
    <dbReference type="NCBI Taxonomy" id="29364"/>
    <lineage>
        <taxon>Bacteria</taxon>
        <taxon>Bacillati</taxon>
        <taxon>Bacillota</taxon>
        <taxon>Clostridia</taxon>
        <taxon>Lachnospirales</taxon>
        <taxon>Lachnospiraceae</taxon>
    </lineage>
</organism>
<feature type="coiled-coil region" evidence="1">
    <location>
        <begin position="94"/>
        <end position="121"/>
    </location>
</feature>
<feature type="region of interest" description="Disordered" evidence="2">
    <location>
        <begin position="320"/>
        <end position="348"/>
    </location>
</feature>
<keyword evidence="4" id="KW-1185">Reference proteome</keyword>
<feature type="compositionally biased region" description="Polar residues" evidence="2">
    <location>
        <begin position="261"/>
        <end position="277"/>
    </location>
</feature>
<name>A0A1H9YJU7_9FIRM</name>
<reference evidence="3 4" key="1">
    <citation type="submission" date="2016-10" db="EMBL/GenBank/DDBJ databases">
        <authorList>
            <person name="de Groot N.N."/>
        </authorList>
    </citation>
    <scope>NUCLEOTIDE SEQUENCE [LARGE SCALE GENOMIC DNA]</scope>
    <source>
        <strain evidence="3 4">DSM 1801</strain>
    </source>
</reference>
<evidence type="ECO:0000256" key="1">
    <source>
        <dbReference type="SAM" id="Coils"/>
    </source>
</evidence>
<feature type="compositionally biased region" description="Basic and acidic residues" evidence="2">
    <location>
        <begin position="221"/>
        <end position="260"/>
    </location>
</feature>
<dbReference type="OrthoDB" id="2037170at2"/>
<evidence type="ECO:0000313" key="3">
    <source>
        <dbReference type="EMBL" id="SES69317.1"/>
    </source>
</evidence>
<proteinExistence type="predicted"/>
<dbReference type="EMBL" id="FOHN01000002">
    <property type="protein sequence ID" value="SES69317.1"/>
    <property type="molecule type" value="Genomic_DNA"/>
</dbReference>
<protein>
    <recommendedName>
        <fullName evidence="5">DUF1351 domain-containing protein</fullName>
    </recommendedName>
</protein>
<evidence type="ECO:0000256" key="2">
    <source>
        <dbReference type="SAM" id="MobiDB-lite"/>
    </source>
</evidence>
<feature type="region of interest" description="Disordered" evidence="2">
    <location>
        <begin position="221"/>
        <end position="308"/>
    </location>
</feature>
<dbReference type="RefSeq" id="WP_092475421.1">
    <property type="nucleotide sequence ID" value="NZ_FOHN01000002.1"/>
</dbReference>
<sequence>MSEILELQVSYQAGVITGNFEDVKASIEAKISDYTNVVYTSDTVKDAKKDIADLRKMRKVIDDKRKEIKRTWDDPYKAFEKMAKELIAIIDEPIEQINSQLEEFENLRKKEKREQIKAEYEKRFDSELAEYCQLESIWDEKWLNSTTTMKSIKDTMDAKKSAVEESIATIKDCGEETEDKALKMFKAGKSLQEVLAWINQYRVQKEEIFKKQREEEQERQRKAEEERIRKEEQERQAKAEAERKEAEAKESNENMARELVQEQSKQETSFGGFSQQQQEHKEPVQTGFSQEQSGFGGFEQSADPNASNNFVGFEQQVQDTPPVHGVEGFSQESPSTGFDTPPVQGFGVKQEEHRQVVFTVRVANEMANHFEGLITQWGYTDFDRR</sequence>